<evidence type="ECO:0000259" key="3">
    <source>
        <dbReference type="PROSITE" id="PS50977"/>
    </source>
</evidence>
<dbReference type="Proteomes" id="UP000319094">
    <property type="component" value="Unassembled WGS sequence"/>
</dbReference>
<proteinExistence type="predicted"/>
<dbReference type="AlphaFoldDB" id="A0A542Y975"/>
<evidence type="ECO:0000256" key="2">
    <source>
        <dbReference type="PROSITE-ProRule" id="PRU00335"/>
    </source>
</evidence>
<dbReference type="SUPFAM" id="SSF46689">
    <property type="entry name" value="Homeodomain-like"/>
    <property type="match status" value="1"/>
</dbReference>
<evidence type="ECO:0000313" key="5">
    <source>
        <dbReference type="Proteomes" id="UP000319094"/>
    </source>
</evidence>
<dbReference type="Pfam" id="PF00440">
    <property type="entry name" value="TetR_N"/>
    <property type="match status" value="1"/>
</dbReference>
<feature type="domain" description="HTH tetR-type" evidence="3">
    <location>
        <begin position="7"/>
        <end position="67"/>
    </location>
</feature>
<keyword evidence="1 2" id="KW-0238">DNA-binding</keyword>
<gene>
    <name evidence="4" type="ORF">FB468_2692</name>
</gene>
<dbReference type="InterPro" id="IPR009057">
    <property type="entry name" value="Homeodomain-like_sf"/>
</dbReference>
<organism evidence="4 5">
    <name type="scientific">Leucobacter komagatae</name>
    <dbReference type="NCBI Taxonomy" id="55969"/>
    <lineage>
        <taxon>Bacteria</taxon>
        <taxon>Bacillati</taxon>
        <taxon>Actinomycetota</taxon>
        <taxon>Actinomycetes</taxon>
        <taxon>Micrococcales</taxon>
        <taxon>Microbacteriaceae</taxon>
        <taxon>Leucobacter</taxon>
    </lineage>
</organism>
<accession>A0A542Y975</accession>
<dbReference type="OrthoDB" id="9816296at2"/>
<dbReference type="InterPro" id="IPR001647">
    <property type="entry name" value="HTH_TetR"/>
</dbReference>
<name>A0A542Y975_9MICO</name>
<comment type="caution">
    <text evidence="4">The sequence shown here is derived from an EMBL/GenBank/DDBJ whole genome shotgun (WGS) entry which is preliminary data.</text>
</comment>
<dbReference type="RefSeq" id="WP_141887792.1">
    <property type="nucleotide sequence ID" value="NZ_BAAAUY010000003.1"/>
</dbReference>
<dbReference type="EMBL" id="VFON01000001">
    <property type="protein sequence ID" value="TQL44631.1"/>
    <property type="molecule type" value="Genomic_DNA"/>
</dbReference>
<protein>
    <submittedName>
        <fullName evidence="4">TetR family transcriptional regulator</fullName>
    </submittedName>
</protein>
<feature type="DNA-binding region" description="H-T-H motif" evidence="2">
    <location>
        <begin position="30"/>
        <end position="49"/>
    </location>
</feature>
<dbReference type="PROSITE" id="PS50977">
    <property type="entry name" value="HTH_TETR_2"/>
    <property type="match status" value="1"/>
</dbReference>
<sequence>MAYLPREARRAAIIEATVRVMLAGGFEGVSARSVAAAVEGSPGLIHQHFESVPELIASAWQRFVADSLAEFDEAVFADGEDPIREFFGNHVDPERAAEVGLWVSAWAYALRSPEFGPVYAETLSQLTAALRGASPEVTELAAERTVLLGVALAGMQRIAPERYGAAHLEDIIAG</sequence>
<dbReference type="GO" id="GO:0003677">
    <property type="term" value="F:DNA binding"/>
    <property type="evidence" value="ECO:0007669"/>
    <property type="project" value="UniProtKB-UniRule"/>
</dbReference>
<evidence type="ECO:0000256" key="1">
    <source>
        <dbReference type="ARBA" id="ARBA00023125"/>
    </source>
</evidence>
<reference evidence="4 5" key="1">
    <citation type="submission" date="2019-06" db="EMBL/GenBank/DDBJ databases">
        <title>Sequencing the genomes of 1000 actinobacteria strains.</title>
        <authorList>
            <person name="Klenk H.-P."/>
        </authorList>
    </citation>
    <scope>NUCLEOTIDE SEQUENCE [LARGE SCALE GENOMIC DNA]</scope>
    <source>
        <strain evidence="4 5">DSM 8803</strain>
    </source>
</reference>
<keyword evidence="5" id="KW-1185">Reference proteome</keyword>
<evidence type="ECO:0000313" key="4">
    <source>
        <dbReference type="EMBL" id="TQL44631.1"/>
    </source>
</evidence>
<dbReference type="Gene3D" id="1.10.357.10">
    <property type="entry name" value="Tetracycline Repressor, domain 2"/>
    <property type="match status" value="1"/>
</dbReference>